<dbReference type="InterPro" id="IPR013216">
    <property type="entry name" value="Methyltransf_11"/>
</dbReference>
<dbReference type="Gene3D" id="3.40.50.150">
    <property type="entry name" value="Vaccinia Virus protein VP39"/>
    <property type="match status" value="1"/>
</dbReference>
<dbReference type="OrthoDB" id="43862at2"/>
<dbReference type="RefSeq" id="WP_119545322.1">
    <property type="nucleotide sequence ID" value="NZ_QXIR01000002.1"/>
</dbReference>
<comment type="pathway">
    <text evidence="1">Lipid metabolism.</text>
</comment>
<proteinExistence type="predicted"/>
<feature type="domain" description="Methyltransferase type 11" evidence="6">
    <location>
        <begin position="40"/>
        <end position="134"/>
    </location>
</feature>
<evidence type="ECO:0000256" key="1">
    <source>
        <dbReference type="ARBA" id="ARBA00005189"/>
    </source>
</evidence>
<keyword evidence="4" id="KW-0949">S-adenosyl-L-methionine</keyword>
<evidence type="ECO:0000256" key="4">
    <source>
        <dbReference type="ARBA" id="ARBA00022691"/>
    </source>
</evidence>
<sequence length="234" mass="26281">MSSYLDFLALYGIGGAHPGGILLTKELMFREEITEEMSVLDIGCGTCQTAVFMKEMFGSRVVGIENHPIMLKKAENRIGAAGVDVELIEASAEEIPFGEAEFDLITSESVLSFVNRSAVFSEVERVLKPGGLFIAVEMTAERDLSLEDRKELVDFYGVGELFTEKDWEKCVKTAGFVEVTIEKPDFPLLSPEPVIEFDLSDEIPEEIHEMLDRHEEYVDKYKELLGVRIIKCKK</sequence>
<name>A0A3A1R9H5_9BACI</name>
<evidence type="ECO:0000313" key="8">
    <source>
        <dbReference type="Proteomes" id="UP000265801"/>
    </source>
</evidence>
<dbReference type="PANTHER" id="PTHR44307:SF2">
    <property type="entry name" value="PHOSPHOETHANOLAMINE METHYLTRANSFERASE ISOFORM X1"/>
    <property type="match status" value="1"/>
</dbReference>
<dbReference type="InterPro" id="IPR023576">
    <property type="entry name" value="UbiE/COQ5_MeTrFase_CS"/>
</dbReference>
<dbReference type="CDD" id="cd02440">
    <property type="entry name" value="AdoMet_MTases"/>
    <property type="match status" value="1"/>
</dbReference>
<dbReference type="EMBL" id="QXIR01000002">
    <property type="protein sequence ID" value="RIW38424.1"/>
    <property type="molecule type" value="Genomic_DNA"/>
</dbReference>
<accession>A0A3A1R9H5</accession>
<dbReference type="GO" id="GO:0008757">
    <property type="term" value="F:S-adenosylmethionine-dependent methyltransferase activity"/>
    <property type="evidence" value="ECO:0007669"/>
    <property type="project" value="InterPro"/>
</dbReference>
<gene>
    <name evidence="7" type="ORF">D3H55_02490</name>
</gene>
<comment type="pathway">
    <text evidence="5">Phospholipid metabolism.</text>
</comment>
<dbReference type="SUPFAM" id="SSF53335">
    <property type="entry name" value="S-adenosyl-L-methionine-dependent methyltransferases"/>
    <property type="match status" value="1"/>
</dbReference>
<dbReference type="AlphaFoldDB" id="A0A3A1R9H5"/>
<evidence type="ECO:0000256" key="2">
    <source>
        <dbReference type="ARBA" id="ARBA00022603"/>
    </source>
</evidence>
<dbReference type="PANTHER" id="PTHR44307">
    <property type="entry name" value="PHOSPHOETHANOLAMINE METHYLTRANSFERASE"/>
    <property type="match status" value="1"/>
</dbReference>
<evidence type="ECO:0000256" key="3">
    <source>
        <dbReference type="ARBA" id="ARBA00022679"/>
    </source>
</evidence>
<evidence type="ECO:0000256" key="5">
    <source>
        <dbReference type="ARBA" id="ARBA00025707"/>
    </source>
</evidence>
<evidence type="ECO:0000259" key="6">
    <source>
        <dbReference type="Pfam" id="PF08241"/>
    </source>
</evidence>
<protein>
    <submittedName>
        <fullName evidence="7">Class I SAM-dependent methyltransferase</fullName>
    </submittedName>
</protein>
<evidence type="ECO:0000313" key="7">
    <source>
        <dbReference type="EMBL" id="RIW38424.1"/>
    </source>
</evidence>
<organism evidence="7 8">
    <name type="scientific">Bacillus salacetis</name>
    <dbReference type="NCBI Taxonomy" id="2315464"/>
    <lineage>
        <taxon>Bacteria</taxon>
        <taxon>Bacillati</taxon>
        <taxon>Bacillota</taxon>
        <taxon>Bacilli</taxon>
        <taxon>Bacillales</taxon>
        <taxon>Bacillaceae</taxon>
        <taxon>Bacillus</taxon>
    </lineage>
</organism>
<dbReference type="PROSITE" id="PS01184">
    <property type="entry name" value="UBIE_2"/>
    <property type="match status" value="1"/>
</dbReference>
<dbReference type="GO" id="GO:0032259">
    <property type="term" value="P:methylation"/>
    <property type="evidence" value="ECO:0007669"/>
    <property type="project" value="UniProtKB-KW"/>
</dbReference>
<comment type="caution">
    <text evidence="7">The sequence shown here is derived from an EMBL/GenBank/DDBJ whole genome shotgun (WGS) entry which is preliminary data.</text>
</comment>
<dbReference type="Pfam" id="PF08241">
    <property type="entry name" value="Methyltransf_11"/>
    <property type="match status" value="1"/>
</dbReference>
<dbReference type="InterPro" id="IPR029063">
    <property type="entry name" value="SAM-dependent_MTases_sf"/>
</dbReference>
<keyword evidence="8" id="KW-1185">Reference proteome</keyword>
<reference evidence="7 8" key="1">
    <citation type="submission" date="2018-09" db="EMBL/GenBank/DDBJ databases">
        <title>Bacillus saliacetes sp. nov., isolated from Thai shrimp paste (Ka-pi).</title>
        <authorList>
            <person name="Daroonpunt R."/>
            <person name="Tanasupawat S."/>
            <person name="Yiamsombut S."/>
        </authorList>
    </citation>
    <scope>NUCLEOTIDE SEQUENCE [LARGE SCALE GENOMIC DNA]</scope>
    <source>
        <strain evidence="7 8">SKP7-4</strain>
    </source>
</reference>
<keyword evidence="3 7" id="KW-0808">Transferase</keyword>
<dbReference type="Proteomes" id="UP000265801">
    <property type="component" value="Unassembled WGS sequence"/>
</dbReference>
<keyword evidence="2 7" id="KW-0489">Methyltransferase</keyword>